<sequence>MAPKLLVAAFAADDRPHVDKAIRNGIDVRILDCFEDTHAQVQSWYKHRCIHVPAHRLSVKGAVQQERFDMAVIREGNYDFVRTALLAQTLRDAKVEEVVVISSDHSKIPIYRRCGAHQVIVSENLSDFWSQFDLTAMSHVSAS</sequence>
<name>A0ABY6ZGG3_9BACL</name>
<evidence type="ECO:0008006" key="3">
    <source>
        <dbReference type="Google" id="ProtNLM"/>
    </source>
</evidence>
<evidence type="ECO:0000313" key="1">
    <source>
        <dbReference type="EMBL" id="WAH41587.1"/>
    </source>
</evidence>
<accession>A0ABY6ZGG3</accession>
<dbReference type="RefSeq" id="WP_268005495.1">
    <property type="nucleotide sequence ID" value="NZ_BSUT01000001.1"/>
</dbReference>
<keyword evidence="2" id="KW-1185">Reference proteome</keyword>
<evidence type="ECO:0000313" key="2">
    <source>
        <dbReference type="Proteomes" id="UP001164761"/>
    </source>
</evidence>
<dbReference type="InterPro" id="IPR036291">
    <property type="entry name" value="NAD(P)-bd_dom_sf"/>
</dbReference>
<dbReference type="Proteomes" id="UP001164761">
    <property type="component" value="Chromosome"/>
</dbReference>
<protein>
    <recommendedName>
        <fullName evidence="3">NYN domain-containing protein</fullName>
    </recommendedName>
</protein>
<gene>
    <name evidence="1" type="ORF">NZD89_25670</name>
</gene>
<reference evidence="1" key="1">
    <citation type="submission" date="2022-08" db="EMBL/GenBank/DDBJ databases">
        <title>Alicyclobacillus fastidiosus DSM 17978, complete genome.</title>
        <authorList>
            <person name="Wang Q."/>
            <person name="Cai R."/>
            <person name="Wang Z."/>
        </authorList>
    </citation>
    <scope>NUCLEOTIDE SEQUENCE</scope>
    <source>
        <strain evidence="1">DSM 17978</strain>
    </source>
</reference>
<organism evidence="1 2">
    <name type="scientific">Alicyclobacillus fastidiosus</name>
    <dbReference type="NCBI Taxonomy" id="392011"/>
    <lineage>
        <taxon>Bacteria</taxon>
        <taxon>Bacillati</taxon>
        <taxon>Bacillota</taxon>
        <taxon>Bacilli</taxon>
        <taxon>Bacillales</taxon>
        <taxon>Alicyclobacillaceae</taxon>
        <taxon>Alicyclobacillus</taxon>
    </lineage>
</organism>
<dbReference type="SUPFAM" id="SSF51735">
    <property type="entry name" value="NAD(P)-binding Rossmann-fold domains"/>
    <property type="match status" value="1"/>
</dbReference>
<dbReference type="EMBL" id="CP104067">
    <property type="protein sequence ID" value="WAH41587.1"/>
    <property type="molecule type" value="Genomic_DNA"/>
</dbReference>
<proteinExistence type="predicted"/>